<accession>A0AA52EJK2</accession>
<dbReference type="Gene3D" id="3.60.130.10">
    <property type="entry name" value="Clavaminate synthase-like"/>
    <property type="match status" value="1"/>
</dbReference>
<feature type="domain" description="TauD/TfdA-like" evidence="3">
    <location>
        <begin position="91"/>
        <end position="256"/>
    </location>
</feature>
<protein>
    <submittedName>
        <fullName evidence="4">TauD/TfdA family dioxygenase</fullName>
    </submittedName>
</protein>
<name>A0AA52EJK2_9PROT</name>
<proteinExistence type="predicted"/>
<evidence type="ECO:0000313" key="4">
    <source>
        <dbReference type="EMBL" id="WND03449.1"/>
    </source>
</evidence>
<dbReference type="AlphaFoldDB" id="A0AA52EJK2"/>
<dbReference type="Proteomes" id="UP001268683">
    <property type="component" value="Chromosome"/>
</dbReference>
<keyword evidence="5" id="KW-1185">Reference proteome</keyword>
<dbReference type="Pfam" id="PF02668">
    <property type="entry name" value="TauD"/>
    <property type="match status" value="1"/>
</dbReference>
<feature type="compositionally biased region" description="Basic and acidic residues" evidence="2">
    <location>
        <begin position="85"/>
        <end position="94"/>
    </location>
</feature>
<gene>
    <name evidence="4" type="ORF">QGN29_03570</name>
</gene>
<dbReference type="KEGG" id="tmk:QGN29_03570"/>
<evidence type="ECO:0000256" key="1">
    <source>
        <dbReference type="ARBA" id="ARBA00023002"/>
    </source>
</evidence>
<dbReference type="RefSeq" id="WP_310799302.1">
    <property type="nucleotide sequence ID" value="NZ_CP123872.1"/>
</dbReference>
<dbReference type="SUPFAM" id="SSF51197">
    <property type="entry name" value="Clavaminate synthase-like"/>
    <property type="match status" value="1"/>
</dbReference>
<evidence type="ECO:0000313" key="5">
    <source>
        <dbReference type="Proteomes" id="UP001268683"/>
    </source>
</evidence>
<dbReference type="GO" id="GO:0016706">
    <property type="term" value="F:2-oxoglutarate-dependent dioxygenase activity"/>
    <property type="evidence" value="ECO:0007669"/>
    <property type="project" value="UniProtKB-ARBA"/>
</dbReference>
<dbReference type="SUPFAM" id="SSF56059">
    <property type="entry name" value="Glutathione synthetase ATP-binding domain-like"/>
    <property type="match status" value="1"/>
</dbReference>
<keyword evidence="1" id="KW-0560">Oxidoreductase</keyword>
<reference evidence="4" key="1">
    <citation type="submission" date="2023-04" db="EMBL/GenBank/DDBJ databases">
        <title>Complete genome sequence of Temperatibacter marinus.</title>
        <authorList>
            <person name="Rong J.-C."/>
            <person name="Yi M.-L."/>
            <person name="Zhao Q."/>
        </authorList>
    </citation>
    <scope>NUCLEOTIDE SEQUENCE</scope>
    <source>
        <strain evidence="4">NBRC 110045</strain>
    </source>
</reference>
<evidence type="ECO:0000256" key="2">
    <source>
        <dbReference type="SAM" id="MobiDB-lite"/>
    </source>
</evidence>
<evidence type="ECO:0000259" key="3">
    <source>
        <dbReference type="Pfam" id="PF02668"/>
    </source>
</evidence>
<sequence>MKKQNTIPEITLSPKEVTALLSSRPPRSLLRTVMNALSTYPYCLKISGLIGHFTDEYKSEIFHLLKALKTIADPSSSAKVSMTRVEIKPEESRQKSSVTRYSRTDQKISMHTDSSYDMNPHNIMGFQCIVPDPSGGVSFLMPIDHLLDNLTEPEQALLREDLFPFREGTVLPILYDDEEGPSIRYYRSQLDIALSKENALQEKVGPLLDKIDGLLGQEDAHLQDAMGAGEMILINNHKVLHARSALSDKSNRLIYRGRISIHPTLSHLRLSWWPLKMIKKLWYAIRKSIPVDMSAVDKQIKKALRQDDLKTAAALIESYFDAFASDSSRPFHLAAIYGSLGEKEKAERAKKKACQRRPLVAETEMKKERISVMTIRGFKDGKYIYKKSAGRYSPSLMQGHFSLRNFLRSDEFNITKLNHYDQTDWASLATPDVDIFVNTVACAERMKEGLTALETFVENSGCRRIINPPRNVLETTRVKNYQSLGAIPGLVFPRTELFTVEGLSLLAVMKKIDEAALNYPIILRPSVTHTGKFVTLARTREDVESYFESHRYWGDYYAIEYRETVTDEGLYNKNRTFCIDGTFYPVAGLHHDQWNIHSGDRYSVMDKQKRLQEWEQNYLENFHEFLGEGLTALHAIRDQLKLDFFGVDFTKLPDGRLFIFEANASMRHNFDHAGNFPYTRPYLDKVSEAFDRMISQRVSSQ</sequence>
<keyword evidence="4" id="KW-0223">Dioxygenase</keyword>
<dbReference type="InterPro" id="IPR042098">
    <property type="entry name" value="TauD-like_sf"/>
</dbReference>
<dbReference type="InterPro" id="IPR003819">
    <property type="entry name" value="TauD/TfdA-like"/>
</dbReference>
<dbReference type="EMBL" id="CP123872">
    <property type="protein sequence ID" value="WND03449.1"/>
    <property type="molecule type" value="Genomic_DNA"/>
</dbReference>
<organism evidence="4 5">
    <name type="scientific">Temperatibacter marinus</name>
    <dbReference type="NCBI Taxonomy" id="1456591"/>
    <lineage>
        <taxon>Bacteria</taxon>
        <taxon>Pseudomonadati</taxon>
        <taxon>Pseudomonadota</taxon>
        <taxon>Alphaproteobacteria</taxon>
        <taxon>Kordiimonadales</taxon>
        <taxon>Temperatibacteraceae</taxon>
        <taxon>Temperatibacter</taxon>
    </lineage>
</organism>
<feature type="region of interest" description="Disordered" evidence="2">
    <location>
        <begin position="82"/>
        <end position="103"/>
    </location>
</feature>